<dbReference type="PANTHER" id="PTHR45008:SF1">
    <property type="entry name" value="PTS SYSTEM GLUCOSE-SPECIFIC EIIA COMPONENT"/>
    <property type="match status" value="1"/>
</dbReference>
<dbReference type="GO" id="GO:0009401">
    <property type="term" value="P:phosphoenolpyruvate-dependent sugar phosphotransferase system"/>
    <property type="evidence" value="ECO:0007669"/>
    <property type="project" value="UniProtKB-KW"/>
</dbReference>
<organism evidence="8 9">
    <name type="scientific">Micropruina glycogenica</name>
    <dbReference type="NCBI Taxonomy" id="75385"/>
    <lineage>
        <taxon>Bacteria</taxon>
        <taxon>Bacillati</taxon>
        <taxon>Actinomycetota</taxon>
        <taxon>Actinomycetes</taxon>
        <taxon>Propionibacteriales</taxon>
        <taxon>Nocardioidaceae</taxon>
        <taxon>Micropruina</taxon>
    </lineage>
</organism>
<keyword evidence="3" id="KW-0762">Sugar transport</keyword>
<comment type="subcellular location">
    <subcellularLocation>
        <location evidence="1">Cytoplasm</location>
    </subcellularLocation>
</comment>
<dbReference type="SUPFAM" id="SSF51261">
    <property type="entry name" value="Duplicated hybrid motif"/>
    <property type="match status" value="1"/>
</dbReference>
<evidence type="ECO:0000256" key="5">
    <source>
        <dbReference type="ARBA" id="ARBA00022683"/>
    </source>
</evidence>
<dbReference type="RefSeq" id="WP_231935667.1">
    <property type="nucleotide sequence ID" value="NZ_BAAAGO010000006.1"/>
</dbReference>
<dbReference type="Gene3D" id="2.70.70.10">
    <property type="entry name" value="Glucose Permease (Domain IIA)"/>
    <property type="match status" value="1"/>
</dbReference>
<dbReference type="PROSITE" id="PS51093">
    <property type="entry name" value="PTS_EIIA_TYPE_1"/>
    <property type="match status" value="1"/>
</dbReference>
<evidence type="ECO:0000256" key="1">
    <source>
        <dbReference type="ARBA" id="ARBA00004496"/>
    </source>
</evidence>
<dbReference type="Proteomes" id="UP000238164">
    <property type="component" value="Chromosome 1"/>
</dbReference>
<dbReference type="InterPro" id="IPR050890">
    <property type="entry name" value="PTS_EIIA_component"/>
</dbReference>
<dbReference type="Pfam" id="PF00358">
    <property type="entry name" value="PTS_EIIA_1"/>
    <property type="match status" value="1"/>
</dbReference>
<keyword evidence="9" id="KW-1185">Reference proteome</keyword>
<dbReference type="AlphaFoldDB" id="A0A2N9JJX6"/>
<keyword evidence="2" id="KW-0813">Transport</keyword>
<evidence type="ECO:0000256" key="2">
    <source>
        <dbReference type="ARBA" id="ARBA00022448"/>
    </source>
</evidence>
<sequence length="207" mass="21420">MVEVGNNVQAIFGTQADALKSDINNTLVANPTDPIETVAALEEVAPAAAVATVDVPSTTIVAPVAGRPVALKDVPDATFAQGLVGYGLAIDPPREVVDAVAPVAGSVMKLWPHAYVVLTDDQVGVLVHLGIDTVQLNGEGFTTHVAEGDRVEVGQKVITYDVPAVEATGRNPIIPVLVMERQADGVAFTDAVIGDHVAALDALFSTR</sequence>
<protein>
    <submittedName>
        <fullName evidence="8">PTS system glucose-like transporter subunit IIB</fullName>
    </submittedName>
</protein>
<gene>
    <name evidence="8" type="ORF">MPLG2_3036</name>
</gene>
<reference evidence="8 9" key="1">
    <citation type="submission" date="2018-02" db="EMBL/GenBank/DDBJ databases">
        <authorList>
            <person name="Cohen D.B."/>
            <person name="Kent A.D."/>
        </authorList>
    </citation>
    <scope>NUCLEOTIDE SEQUENCE [LARGE SCALE GENOMIC DNA]</scope>
    <source>
        <strain evidence="8">1</strain>
    </source>
</reference>
<evidence type="ECO:0000313" key="9">
    <source>
        <dbReference type="Proteomes" id="UP000238164"/>
    </source>
</evidence>
<dbReference type="GO" id="GO:0005737">
    <property type="term" value="C:cytoplasm"/>
    <property type="evidence" value="ECO:0007669"/>
    <property type="project" value="UniProtKB-SubCell"/>
</dbReference>
<proteinExistence type="predicted"/>
<name>A0A2N9JJX6_9ACTN</name>
<dbReference type="InterPro" id="IPR001127">
    <property type="entry name" value="PTS_EIIA_1_perm"/>
</dbReference>
<evidence type="ECO:0000259" key="7">
    <source>
        <dbReference type="PROSITE" id="PS51093"/>
    </source>
</evidence>
<evidence type="ECO:0000256" key="6">
    <source>
        <dbReference type="ARBA" id="ARBA00022777"/>
    </source>
</evidence>
<dbReference type="KEGG" id="mgg:MPLG2_3036"/>
<evidence type="ECO:0000313" key="8">
    <source>
        <dbReference type="EMBL" id="SPD88066.1"/>
    </source>
</evidence>
<dbReference type="InterPro" id="IPR011055">
    <property type="entry name" value="Dup_hybrid_motif"/>
</dbReference>
<feature type="domain" description="PTS EIIA type-1" evidence="7">
    <location>
        <begin position="76"/>
        <end position="180"/>
    </location>
</feature>
<evidence type="ECO:0000256" key="4">
    <source>
        <dbReference type="ARBA" id="ARBA00022679"/>
    </source>
</evidence>
<keyword evidence="4" id="KW-0808">Transferase</keyword>
<keyword evidence="5" id="KW-0598">Phosphotransferase system</keyword>
<keyword evidence="6" id="KW-0418">Kinase</keyword>
<dbReference type="EMBL" id="LT985188">
    <property type="protein sequence ID" value="SPD88066.1"/>
    <property type="molecule type" value="Genomic_DNA"/>
</dbReference>
<evidence type="ECO:0000256" key="3">
    <source>
        <dbReference type="ARBA" id="ARBA00022597"/>
    </source>
</evidence>
<dbReference type="NCBIfam" id="TIGR00830">
    <property type="entry name" value="PTBA"/>
    <property type="match status" value="1"/>
</dbReference>
<accession>A0A2N9JJX6</accession>
<dbReference type="PANTHER" id="PTHR45008">
    <property type="entry name" value="PTS SYSTEM GLUCOSE-SPECIFIC EIIA COMPONENT"/>
    <property type="match status" value="1"/>
</dbReference>
<dbReference type="GO" id="GO:0016301">
    <property type="term" value="F:kinase activity"/>
    <property type="evidence" value="ECO:0007669"/>
    <property type="project" value="UniProtKB-KW"/>
</dbReference>